<feature type="binding site" evidence="10">
    <location>
        <position position="139"/>
    </location>
    <ligand>
        <name>Na(+)</name>
        <dbReference type="ChEBI" id="CHEBI:29101"/>
        <label>1</label>
    </ligand>
</feature>
<evidence type="ECO:0000256" key="1">
    <source>
        <dbReference type="ARBA" id="ARBA00000013"/>
    </source>
</evidence>
<comment type="catalytic activity">
    <reaction evidence="2">
        <text>(6R)-NADPHX = (6S)-NADPHX</text>
        <dbReference type="Rhea" id="RHEA:32227"/>
        <dbReference type="ChEBI" id="CHEBI:64076"/>
        <dbReference type="ChEBI" id="CHEBI:64077"/>
        <dbReference type="EC" id="5.1.99.6"/>
    </reaction>
</comment>
<feature type="compositionally biased region" description="Basic and acidic residues" evidence="11">
    <location>
        <begin position="43"/>
        <end position="58"/>
    </location>
</feature>
<dbReference type="InParanoid" id="K1PD70"/>
<evidence type="ECO:0000256" key="11">
    <source>
        <dbReference type="SAM" id="MobiDB-lite"/>
    </source>
</evidence>
<feature type="compositionally biased region" description="Basic and acidic residues" evidence="11">
    <location>
        <begin position="1"/>
        <end position="11"/>
    </location>
</feature>
<evidence type="ECO:0000256" key="9">
    <source>
        <dbReference type="ARBA" id="ARBA00023235"/>
    </source>
</evidence>
<dbReference type="Pfam" id="PF03853">
    <property type="entry name" value="YjeF_N"/>
    <property type="match status" value="1"/>
</dbReference>
<sequence length="334" mass="36800">MSDRKEKRSKSEGGIPPGNLGQFPNENNRSIPDIAANVPLMESARDGQRGTEKYHEKSEMAAGKGWGVAYYKQDYPERDLDDDVNPNDTLVQDVSSTAVLTPLDDDLVGEVKELEDRGNWTGRFDFLMSLLGYSVGLGNCYPVEKLTQGNGAVLVCCGPGNNGGDGLVCARHLKLFGYNPTLFYPKKPNKPLFDNLTKQCQGMELPFLSEFPTDVEVIQRSYSLVVDALFGFSFQPPVRPLFAGVIDTLKKVETPICSVDVPSGWNVEEGDPNGLQPQLLISLTAPKRCAKLFKGRFHYLGGRFVPRALEQKYDLQLPPYPGTDCVVELNTGNS</sequence>
<dbReference type="EMBL" id="JH818647">
    <property type="protein sequence ID" value="EKC21802.1"/>
    <property type="molecule type" value="Genomic_DNA"/>
</dbReference>
<dbReference type="GO" id="GO:0016020">
    <property type="term" value="C:membrane"/>
    <property type="evidence" value="ECO:0007669"/>
    <property type="project" value="InterPro"/>
</dbReference>
<comment type="catalytic activity">
    <reaction evidence="1">
        <text>(6R)-NADHX = (6S)-NADHX</text>
        <dbReference type="Rhea" id="RHEA:32215"/>
        <dbReference type="ChEBI" id="CHEBI:64074"/>
        <dbReference type="ChEBI" id="CHEBI:64075"/>
        <dbReference type="EC" id="5.1.99.6"/>
    </reaction>
</comment>
<accession>K1PD70</accession>
<dbReference type="Gene3D" id="3.40.50.10260">
    <property type="entry name" value="YjeF N-terminal domain"/>
    <property type="match status" value="1"/>
</dbReference>
<reference evidence="13" key="1">
    <citation type="journal article" date="2012" name="Nature">
        <title>The oyster genome reveals stress adaptation and complexity of shell formation.</title>
        <authorList>
            <person name="Zhang G."/>
            <person name="Fang X."/>
            <person name="Guo X."/>
            <person name="Li L."/>
            <person name="Luo R."/>
            <person name="Xu F."/>
            <person name="Yang P."/>
            <person name="Zhang L."/>
            <person name="Wang X."/>
            <person name="Qi H."/>
            <person name="Xiong Z."/>
            <person name="Que H."/>
            <person name="Xie Y."/>
            <person name="Holland P.W."/>
            <person name="Paps J."/>
            <person name="Zhu Y."/>
            <person name="Wu F."/>
            <person name="Chen Y."/>
            <person name="Wang J."/>
            <person name="Peng C."/>
            <person name="Meng J."/>
            <person name="Yang L."/>
            <person name="Liu J."/>
            <person name="Wen B."/>
            <person name="Zhang N."/>
            <person name="Huang Z."/>
            <person name="Zhu Q."/>
            <person name="Feng Y."/>
            <person name="Mount A."/>
            <person name="Hedgecock D."/>
            <person name="Xu Z."/>
            <person name="Liu Y."/>
            <person name="Domazet-Loso T."/>
            <person name="Du Y."/>
            <person name="Sun X."/>
            <person name="Zhang S."/>
            <person name="Liu B."/>
            <person name="Cheng P."/>
            <person name="Jiang X."/>
            <person name="Li J."/>
            <person name="Fan D."/>
            <person name="Wang W."/>
            <person name="Fu W."/>
            <person name="Wang T."/>
            <person name="Wang B."/>
            <person name="Zhang J."/>
            <person name="Peng Z."/>
            <person name="Li Y."/>
            <person name="Li N."/>
            <person name="Wang J."/>
            <person name="Chen M."/>
            <person name="He Y."/>
            <person name="Tan F."/>
            <person name="Song X."/>
            <person name="Zheng Q."/>
            <person name="Huang R."/>
            <person name="Yang H."/>
            <person name="Du X."/>
            <person name="Chen L."/>
            <person name="Yang M."/>
            <person name="Gaffney P.M."/>
            <person name="Wang S."/>
            <person name="Luo L."/>
            <person name="She Z."/>
            <person name="Ming Y."/>
            <person name="Huang W."/>
            <person name="Zhang S."/>
            <person name="Huang B."/>
            <person name="Zhang Y."/>
            <person name="Qu T."/>
            <person name="Ni P."/>
            <person name="Miao G."/>
            <person name="Wang J."/>
            <person name="Wang Q."/>
            <person name="Steinberg C.E."/>
            <person name="Wang H."/>
            <person name="Li N."/>
            <person name="Qian L."/>
            <person name="Zhang G."/>
            <person name="Li Y."/>
            <person name="Yang H."/>
            <person name="Liu X."/>
            <person name="Wang J."/>
            <person name="Yin Y."/>
            <person name="Wang J."/>
        </authorList>
    </citation>
    <scope>NUCLEOTIDE SEQUENCE [LARGE SCALE GENOMIC DNA]</scope>
    <source>
        <strain evidence="13">05x7-T-G4-1.051#20</strain>
    </source>
</reference>
<dbReference type="HOGENOM" id="CLU_832230_0_0_1"/>
<dbReference type="NCBIfam" id="TIGR00197">
    <property type="entry name" value="yjeF_nterm"/>
    <property type="match status" value="1"/>
</dbReference>
<dbReference type="PROSITE" id="PS50267">
    <property type="entry name" value="NA_NEUROTRAN_SYMP_3"/>
    <property type="match status" value="1"/>
</dbReference>
<name>K1PD70_MAGGI</name>
<dbReference type="FunCoup" id="K1PD70">
    <property type="interactions" value="1098"/>
</dbReference>
<dbReference type="EC" id="5.1.99.6" evidence="3"/>
<evidence type="ECO:0000256" key="10">
    <source>
        <dbReference type="PIRSR" id="PIRSR600175-1"/>
    </source>
</evidence>
<keyword evidence="6" id="KW-0521">NADP</keyword>
<gene>
    <name evidence="13" type="ORF">CGI_10003277</name>
</gene>
<evidence type="ECO:0000256" key="4">
    <source>
        <dbReference type="ARBA" id="ARBA00022723"/>
    </source>
</evidence>
<feature type="binding site" evidence="10">
    <location>
        <position position="132"/>
    </location>
    <ligand>
        <name>Na(+)</name>
        <dbReference type="ChEBI" id="CHEBI:29101"/>
        <label>1</label>
    </ligand>
</feature>
<evidence type="ECO:0000256" key="8">
    <source>
        <dbReference type="ARBA" id="ARBA00023027"/>
    </source>
</evidence>
<protein>
    <recommendedName>
        <fullName evidence="3">NAD(P)H-hydrate epimerase</fullName>
        <ecNumber evidence="3">5.1.99.6</ecNumber>
    </recommendedName>
</protein>
<keyword evidence="13" id="KW-0449">Lipoprotein</keyword>
<keyword evidence="9" id="KW-0413">Isomerase</keyword>
<keyword evidence="4 10" id="KW-0479">Metal-binding</keyword>
<feature type="binding site" evidence="10">
    <location>
        <position position="135"/>
    </location>
    <ligand>
        <name>Na(+)</name>
        <dbReference type="ChEBI" id="CHEBI:29101"/>
        <label>1</label>
    </ligand>
</feature>
<evidence type="ECO:0000313" key="13">
    <source>
        <dbReference type="EMBL" id="EKC21802.1"/>
    </source>
</evidence>
<evidence type="ECO:0000256" key="3">
    <source>
        <dbReference type="ARBA" id="ARBA00012228"/>
    </source>
</evidence>
<dbReference type="GO" id="GO:0046872">
    <property type="term" value="F:metal ion binding"/>
    <property type="evidence" value="ECO:0007669"/>
    <property type="project" value="UniProtKB-KW"/>
</dbReference>
<feature type="domain" description="YjeF N-terminal" evidence="12">
    <location>
        <begin position="100"/>
        <end position="317"/>
    </location>
</feature>
<dbReference type="InterPro" id="IPR032976">
    <property type="entry name" value="YJEFN_prot_NAXE-like"/>
</dbReference>
<organism evidence="13">
    <name type="scientific">Magallana gigas</name>
    <name type="common">Pacific oyster</name>
    <name type="synonym">Crassostrea gigas</name>
    <dbReference type="NCBI Taxonomy" id="29159"/>
    <lineage>
        <taxon>Eukaryota</taxon>
        <taxon>Metazoa</taxon>
        <taxon>Spiralia</taxon>
        <taxon>Lophotrochozoa</taxon>
        <taxon>Mollusca</taxon>
        <taxon>Bivalvia</taxon>
        <taxon>Autobranchia</taxon>
        <taxon>Pteriomorphia</taxon>
        <taxon>Ostreida</taxon>
        <taxon>Ostreoidea</taxon>
        <taxon>Ostreidae</taxon>
        <taxon>Magallana</taxon>
    </lineage>
</organism>
<keyword evidence="5" id="KW-0547">Nucleotide-binding</keyword>
<evidence type="ECO:0000256" key="6">
    <source>
        <dbReference type="ARBA" id="ARBA00022857"/>
    </source>
</evidence>
<dbReference type="PROSITE" id="PS51385">
    <property type="entry name" value="YJEF_N"/>
    <property type="match status" value="1"/>
</dbReference>
<evidence type="ECO:0000256" key="5">
    <source>
        <dbReference type="ARBA" id="ARBA00022741"/>
    </source>
</evidence>
<dbReference type="AlphaFoldDB" id="K1PD70"/>
<dbReference type="InterPro" id="IPR036652">
    <property type="entry name" value="YjeF_N_dom_sf"/>
</dbReference>
<dbReference type="SUPFAM" id="SSF64153">
    <property type="entry name" value="YjeF N-terminal domain-like"/>
    <property type="match status" value="1"/>
</dbReference>
<dbReference type="InterPro" id="IPR004443">
    <property type="entry name" value="YjeF_N_dom"/>
</dbReference>
<feature type="region of interest" description="Disordered" evidence="11">
    <location>
        <begin position="1"/>
        <end position="58"/>
    </location>
</feature>
<keyword evidence="10" id="KW-0915">Sodium</keyword>
<dbReference type="PANTHER" id="PTHR13232">
    <property type="entry name" value="NAD(P)H-HYDRATE EPIMERASE"/>
    <property type="match status" value="1"/>
</dbReference>
<dbReference type="GO" id="GO:0052856">
    <property type="term" value="F:NAD(P)HX epimerase activity"/>
    <property type="evidence" value="ECO:0007669"/>
    <property type="project" value="UniProtKB-EC"/>
</dbReference>
<dbReference type="GO" id="GO:0000166">
    <property type="term" value="F:nucleotide binding"/>
    <property type="evidence" value="ECO:0007669"/>
    <property type="project" value="UniProtKB-KW"/>
</dbReference>
<evidence type="ECO:0000256" key="2">
    <source>
        <dbReference type="ARBA" id="ARBA00000909"/>
    </source>
</evidence>
<proteinExistence type="predicted"/>
<dbReference type="InterPro" id="IPR000175">
    <property type="entry name" value="Na/ntran_symport"/>
</dbReference>
<evidence type="ECO:0000256" key="7">
    <source>
        <dbReference type="ARBA" id="ARBA00022958"/>
    </source>
</evidence>
<keyword evidence="8" id="KW-0520">NAD</keyword>
<keyword evidence="7" id="KW-0630">Potassium</keyword>
<evidence type="ECO:0000259" key="12">
    <source>
        <dbReference type="PROSITE" id="PS51385"/>
    </source>
</evidence>
<dbReference type="PANTHER" id="PTHR13232:SF10">
    <property type="entry name" value="NAD(P)H-HYDRATE EPIMERASE"/>
    <property type="match status" value="1"/>
</dbReference>
<dbReference type="GO" id="GO:0005739">
    <property type="term" value="C:mitochondrion"/>
    <property type="evidence" value="ECO:0007669"/>
    <property type="project" value="TreeGrafter"/>
</dbReference>